<dbReference type="Pfam" id="PF03091">
    <property type="entry name" value="CutA1"/>
    <property type="match status" value="1"/>
</dbReference>
<dbReference type="InterPro" id="IPR011322">
    <property type="entry name" value="N-reg_PII-like_a/b"/>
</dbReference>
<dbReference type="PANTHER" id="PTHR23419">
    <property type="entry name" value="DIVALENT CATION TOLERANCE CUTA-RELATED"/>
    <property type="match status" value="1"/>
</dbReference>
<organism evidence="2 3">
    <name type="scientific">Advenella mandrilli</name>
    <dbReference type="NCBI Taxonomy" id="2800330"/>
    <lineage>
        <taxon>Bacteria</taxon>
        <taxon>Pseudomonadati</taxon>
        <taxon>Pseudomonadota</taxon>
        <taxon>Betaproteobacteria</taxon>
        <taxon>Burkholderiales</taxon>
        <taxon>Alcaligenaceae</taxon>
    </lineage>
</organism>
<evidence type="ECO:0000313" key="2">
    <source>
        <dbReference type="EMBL" id="MBK1781388.1"/>
    </source>
</evidence>
<accession>A0ABS1EEG6</accession>
<comment type="caution">
    <text evidence="2">The sequence shown here is derived from an EMBL/GenBank/DDBJ whole genome shotgun (WGS) entry which is preliminary data.</text>
</comment>
<dbReference type="RefSeq" id="WP_200236243.1">
    <property type="nucleotide sequence ID" value="NZ_JAENGP010000009.1"/>
</dbReference>
<sequence>MKTDTGNCILIYSTVPDLLLGKRIAHVLVEEKLAACVNLSAPGLSIYQWENVIEGNEEITLTIKTTQERQQACFQKIAELHPYEVPEIIAVPITGGHTPYLYWVQQQTKI</sequence>
<dbReference type="InterPro" id="IPR004323">
    <property type="entry name" value="Ion_tolerance_CutA"/>
</dbReference>
<proteinExistence type="inferred from homology"/>
<evidence type="ECO:0000313" key="3">
    <source>
        <dbReference type="Proteomes" id="UP000635316"/>
    </source>
</evidence>
<comment type="similarity">
    <text evidence="1">Belongs to the CutA family.</text>
</comment>
<gene>
    <name evidence="2" type="ORF">JHL22_09165</name>
</gene>
<dbReference type="PANTHER" id="PTHR23419:SF8">
    <property type="entry name" value="FI09726P"/>
    <property type="match status" value="1"/>
</dbReference>
<dbReference type="EMBL" id="JAENGP010000009">
    <property type="protein sequence ID" value="MBK1781388.1"/>
    <property type="molecule type" value="Genomic_DNA"/>
</dbReference>
<evidence type="ECO:0000256" key="1">
    <source>
        <dbReference type="ARBA" id="ARBA00010169"/>
    </source>
</evidence>
<name>A0ABS1EEG6_9BURK</name>
<protein>
    <submittedName>
        <fullName evidence="2">Divalent-cation tolerance protein CutA</fullName>
    </submittedName>
</protein>
<keyword evidence="3" id="KW-1185">Reference proteome</keyword>
<dbReference type="SUPFAM" id="SSF54913">
    <property type="entry name" value="GlnB-like"/>
    <property type="match status" value="1"/>
</dbReference>
<dbReference type="InterPro" id="IPR015867">
    <property type="entry name" value="N-reg_PII/ATP_PRibTrfase_C"/>
</dbReference>
<dbReference type="Gene3D" id="3.30.70.120">
    <property type="match status" value="1"/>
</dbReference>
<reference evidence="2 3" key="1">
    <citation type="submission" date="2020-12" db="EMBL/GenBank/DDBJ databases">
        <authorList>
            <person name="Lu T."/>
            <person name="Wang Q."/>
            <person name="Han X."/>
        </authorList>
    </citation>
    <scope>NUCLEOTIDE SEQUENCE [LARGE SCALE GENOMIC DNA]</scope>
    <source>
        <strain evidence="2 3">WQ 585</strain>
    </source>
</reference>
<dbReference type="Proteomes" id="UP000635316">
    <property type="component" value="Unassembled WGS sequence"/>
</dbReference>